<reference evidence="1" key="1">
    <citation type="submission" date="2021-06" db="EMBL/GenBank/DDBJ databases">
        <title>Complete genome sequence of Erwinia phage pEa_SNUABM_7.</title>
        <authorList>
            <person name="Kim S.G."/>
            <person name="Park S.C."/>
        </authorList>
    </citation>
    <scope>NUCLEOTIDE SEQUENCE</scope>
</reference>
<organism evidence="1 2">
    <name type="scientific">Erwinia phage pEa_SNUABM_7</name>
    <dbReference type="NCBI Taxonomy" id="2866695"/>
    <lineage>
        <taxon>Viruses</taxon>
        <taxon>Duplodnaviria</taxon>
        <taxon>Heunggongvirae</taxon>
        <taxon>Uroviricota</taxon>
        <taxon>Caudoviricetes</taxon>
        <taxon>Snuvirus</taxon>
        <taxon>Snuvirus SNUABM7</taxon>
    </lineage>
</organism>
<protein>
    <submittedName>
        <fullName evidence="1">Uncharacterized protein</fullName>
    </submittedName>
</protein>
<name>A0AAE7WTM8_9CAUD</name>
<evidence type="ECO:0000313" key="1">
    <source>
        <dbReference type="EMBL" id="QYW04970.1"/>
    </source>
</evidence>
<dbReference type="Proteomes" id="UP000827609">
    <property type="component" value="Segment"/>
</dbReference>
<accession>A0AAE7WTM8</accession>
<dbReference type="EMBL" id="MZ475896">
    <property type="protein sequence ID" value="QYW04970.1"/>
    <property type="molecule type" value="Genomic_DNA"/>
</dbReference>
<proteinExistence type="predicted"/>
<gene>
    <name evidence="1" type="ORF">pEaSNUABM7_00302</name>
</gene>
<evidence type="ECO:0000313" key="2">
    <source>
        <dbReference type="Proteomes" id="UP000827609"/>
    </source>
</evidence>
<keyword evidence="2" id="KW-1185">Reference proteome</keyword>
<sequence length="92" mass="10937">MQHRRKVKAESKQRSIPEDWPVFKDMLLTLRIAVLTDEKPHAKLRALALQWYTDGKYRNPVCDSVLLRLTAEKRPKQTLDQLITLYNFLEEE</sequence>